<accession>A0A4Z2HQB2</accession>
<proteinExistence type="predicted"/>
<dbReference type="Proteomes" id="UP000314294">
    <property type="component" value="Unassembled WGS sequence"/>
</dbReference>
<evidence type="ECO:0000313" key="2">
    <source>
        <dbReference type="EMBL" id="TNN67164.1"/>
    </source>
</evidence>
<comment type="caution">
    <text evidence="2">The sequence shown here is derived from an EMBL/GenBank/DDBJ whole genome shotgun (WGS) entry which is preliminary data.</text>
</comment>
<organism evidence="2 3">
    <name type="scientific">Liparis tanakae</name>
    <name type="common">Tanaka's snailfish</name>
    <dbReference type="NCBI Taxonomy" id="230148"/>
    <lineage>
        <taxon>Eukaryota</taxon>
        <taxon>Metazoa</taxon>
        <taxon>Chordata</taxon>
        <taxon>Craniata</taxon>
        <taxon>Vertebrata</taxon>
        <taxon>Euteleostomi</taxon>
        <taxon>Actinopterygii</taxon>
        <taxon>Neopterygii</taxon>
        <taxon>Teleostei</taxon>
        <taxon>Neoteleostei</taxon>
        <taxon>Acanthomorphata</taxon>
        <taxon>Eupercaria</taxon>
        <taxon>Perciformes</taxon>
        <taxon>Cottioidei</taxon>
        <taxon>Cottales</taxon>
        <taxon>Liparidae</taxon>
        <taxon>Liparis</taxon>
    </lineage>
</organism>
<reference evidence="2 3" key="1">
    <citation type="submission" date="2019-03" db="EMBL/GenBank/DDBJ databases">
        <title>First draft genome of Liparis tanakae, snailfish: a comprehensive survey of snailfish specific genes.</title>
        <authorList>
            <person name="Kim W."/>
            <person name="Song I."/>
            <person name="Jeong J.-H."/>
            <person name="Kim D."/>
            <person name="Kim S."/>
            <person name="Ryu S."/>
            <person name="Song J.Y."/>
            <person name="Lee S.K."/>
        </authorList>
    </citation>
    <scope>NUCLEOTIDE SEQUENCE [LARGE SCALE GENOMIC DNA]</scope>
    <source>
        <tissue evidence="2">Muscle</tissue>
    </source>
</reference>
<evidence type="ECO:0000313" key="3">
    <source>
        <dbReference type="Proteomes" id="UP000314294"/>
    </source>
</evidence>
<dbReference type="EMBL" id="SRLO01000208">
    <property type="protein sequence ID" value="TNN67164.1"/>
    <property type="molecule type" value="Genomic_DNA"/>
</dbReference>
<evidence type="ECO:0000256" key="1">
    <source>
        <dbReference type="SAM" id="MobiDB-lite"/>
    </source>
</evidence>
<name>A0A4Z2HQB2_9TELE</name>
<feature type="compositionally biased region" description="Gly residues" evidence="1">
    <location>
        <begin position="7"/>
        <end position="24"/>
    </location>
</feature>
<dbReference type="AlphaFoldDB" id="A0A4Z2HQB2"/>
<sequence length="110" mass="11552">MRRRCGGVRGGGGGRGGGRGGGGRYSEREEEEDDGRERNLSVARTPKLGLSCRASVSYSEAQTQNLLDCFPGNSCFLFGGLRWCWPGGNKAALKWTSGGSRPAAAGAVKL</sequence>
<gene>
    <name evidence="2" type="ORF">EYF80_022581</name>
</gene>
<feature type="region of interest" description="Disordered" evidence="1">
    <location>
        <begin position="1"/>
        <end position="42"/>
    </location>
</feature>
<protein>
    <submittedName>
        <fullName evidence="2">Uncharacterized protein</fullName>
    </submittedName>
</protein>
<keyword evidence="3" id="KW-1185">Reference proteome</keyword>